<keyword evidence="8" id="KW-1185">Reference proteome</keyword>
<dbReference type="InterPro" id="IPR000873">
    <property type="entry name" value="AMP-dep_synth/lig_dom"/>
</dbReference>
<protein>
    <submittedName>
        <fullName evidence="7">Iterative polyketide synthase CazM 10</fullName>
    </submittedName>
</protein>
<dbReference type="Gene3D" id="3.40.50.12780">
    <property type="entry name" value="N-terminal domain of ligase-like"/>
    <property type="match status" value="1"/>
</dbReference>
<dbReference type="InterPro" id="IPR009081">
    <property type="entry name" value="PP-bd_ACP"/>
</dbReference>
<feature type="domain" description="Carrier" evidence="5">
    <location>
        <begin position="571"/>
        <end position="639"/>
    </location>
</feature>
<feature type="domain" description="Thioester reductase (TE)" evidence="6">
    <location>
        <begin position="692"/>
        <end position="930"/>
    </location>
</feature>
<dbReference type="Pfam" id="PF23562">
    <property type="entry name" value="AMP-binding_C_3"/>
    <property type="match status" value="1"/>
</dbReference>
<dbReference type="InterPro" id="IPR036291">
    <property type="entry name" value="NAD(P)-bd_dom_sf"/>
</dbReference>
<evidence type="ECO:0000259" key="6">
    <source>
        <dbReference type="Pfam" id="PF07993"/>
    </source>
</evidence>
<keyword evidence="2" id="KW-0597">Phosphoprotein</keyword>
<gene>
    <name evidence="7" type="ORF">CCHL11_10015</name>
</gene>
<dbReference type="Pfam" id="PF00550">
    <property type="entry name" value="PP-binding"/>
    <property type="match status" value="1"/>
</dbReference>
<keyword evidence="3" id="KW-0521">NADP</keyword>
<evidence type="ECO:0000313" key="8">
    <source>
        <dbReference type="Proteomes" id="UP000186583"/>
    </source>
</evidence>
<feature type="domain" description="AMP-dependent synthetase/ligase" evidence="4">
    <location>
        <begin position="27"/>
        <end position="344"/>
    </location>
</feature>
<dbReference type="PROSITE" id="PS00455">
    <property type="entry name" value="AMP_BINDING"/>
    <property type="match status" value="1"/>
</dbReference>
<dbReference type="Gene3D" id="1.10.1200.10">
    <property type="entry name" value="ACP-like"/>
    <property type="match status" value="1"/>
</dbReference>
<keyword evidence="1" id="KW-0596">Phosphopantetheine</keyword>
<dbReference type="InterPro" id="IPR020845">
    <property type="entry name" value="AMP-binding_CS"/>
</dbReference>
<dbReference type="STRING" id="708187.A0A1Q8RA73"/>
<sequence>MATTTVPVTESLPNTAAGQRTALAIVDERATYEPDRECFATPYTSNTRDGWRAVTYKEVANAVNYVAHSILTKCGTPPPNTFPTIAYIGPNDARYMAGYKALFMSPRNPLEAQLNLFKMSDCQVIARPVSHESIVESWLSHWNMKTMEIEPLHEILSKPHVPNIPYTKTAAEAEWDPFVVLHTSGSTGLPKPIVLKHGSVTLYDALRPLPEWNGTVPMSRVIQDTSERHFGPMPLFHAGGVFSFVGNAIFGGIRIAFGIPDRPLTPELLVECIQATGSQSAGLPPSLLEEMCQRPEQLEVLKHLSYVFFGGGPLNEKAGDTMARHGVTLINLIGATESLPLLLYYQKNQNLWQYFLFNEELSGIEFRRATSEADVYEMVLTRKSKQIPIQGIFYTFPHLEEYRTNDLFKPHPELPHHWKFHGRADNIINLSNGEKLNPATMEEIIAGNPAVKAAIIVGAQKFQPALIIEPFTQPKTEEEIDDLIDCVMPQVAEANETIATHGRIVRHLIAVAKPDKPFVMADKGSVKRSDTVRLYANEIEEIYANPREMPLSKAPRLDLSSETALANSIGKLFREHLGVPHMDHDTDFFAAGMDSLQIITAARLVTASLRATNKHYGGTTIEARDMYAHASPRQLAAHILQAAAGGGTPQGADADSRNIKAMEKLYERLTRDLIRAKPGRPEPLRDQQTVILTGSTGNMGCYLLDEMIRNPRIKKIVCFNRSPDGGAGKQAKAMDERGLQQPGESGKVEFFHTNLAQPNMGLSQQVMSRLLKEVDRIVHNAWAVNFNMPFEAFEPHVKGVRSLADFAATADKRVVMVFVSTIGTVSKWDRSRGPVPETSLREFNVSGLGYGQSKLISSLILEDAAKVGDFPLAIVRVGQIAGPLAKKGAWNRQEWLPSIIASSLVLRALPKHLGNMNVGAWVPVEVMSRMLLDIGGLTEESQDYHEGYFHGCNPATTPFDKLAPAIQHFYGKSRLPELITFKEWIDRLDASRSSHGSLGADRNPGLKLIDFYRGAASFGEDMSTTRGHEIQRTVSCSPALRSVEPVTPELMVHWCSQWKFDTPSTRTGRL</sequence>
<dbReference type="PANTHER" id="PTHR43439">
    <property type="entry name" value="PHENYLACETATE-COENZYME A LIGASE"/>
    <property type="match status" value="1"/>
</dbReference>
<dbReference type="SUPFAM" id="SSF47336">
    <property type="entry name" value="ACP-like"/>
    <property type="match status" value="1"/>
</dbReference>
<evidence type="ECO:0000313" key="7">
    <source>
        <dbReference type="EMBL" id="OLN81296.1"/>
    </source>
</evidence>
<dbReference type="SUPFAM" id="SSF56801">
    <property type="entry name" value="Acetyl-CoA synthetase-like"/>
    <property type="match status" value="1"/>
</dbReference>
<evidence type="ECO:0000256" key="1">
    <source>
        <dbReference type="ARBA" id="ARBA00022450"/>
    </source>
</evidence>
<dbReference type="PROSITE" id="PS00012">
    <property type="entry name" value="PHOSPHOPANTETHEINE"/>
    <property type="match status" value="1"/>
</dbReference>
<evidence type="ECO:0000256" key="3">
    <source>
        <dbReference type="ARBA" id="ARBA00022857"/>
    </source>
</evidence>
<dbReference type="InterPro" id="IPR013120">
    <property type="entry name" value="FAR_NAD-bd"/>
</dbReference>
<evidence type="ECO:0000259" key="5">
    <source>
        <dbReference type="Pfam" id="PF00550"/>
    </source>
</evidence>
<dbReference type="InterPro" id="IPR036736">
    <property type="entry name" value="ACP-like_sf"/>
</dbReference>
<dbReference type="InterPro" id="IPR006162">
    <property type="entry name" value="Ppantetheine_attach_site"/>
</dbReference>
<dbReference type="InterPro" id="IPR051414">
    <property type="entry name" value="Adenylate-forming_Reductase"/>
</dbReference>
<dbReference type="AlphaFoldDB" id="A0A1Q8RA73"/>
<dbReference type="SUPFAM" id="SSF51735">
    <property type="entry name" value="NAD(P)-binding Rossmann-fold domains"/>
    <property type="match status" value="1"/>
</dbReference>
<name>A0A1Q8RA73_9PEZI</name>
<evidence type="ECO:0000256" key="2">
    <source>
        <dbReference type="ARBA" id="ARBA00022553"/>
    </source>
</evidence>
<comment type="caution">
    <text evidence="7">The sequence shown here is derived from an EMBL/GenBank/DDBJ whole genome shotgun (WGS) entry which is preliminary data.</text>
</comment>
<dbReference type="PANTHER" id="PTHR43439:SF2">
    <property type="entry name" value="ENZYME, PUTATIVE (JCVI)-RELATED"/>
    <property type="match status" value="1"/>
</dbReference>
<accession>A0A1Q8RA73</accession>
<dbReference type="Pfam" id="PF07993">
    <property type="entry name" value="NAD_binding_4"/>
    <property type="match status" value="1"/>
</dbReference>
<dbReference type="OrthoDB" id="429813at2759"/>
<evidence type="ECO:0000259" key="4">
    <source>
        <dbReference type="Pfam" id="PF00501"/>
    </source>
</evidence>
<dbReference type="Pfam" id="PF00501">
    <property type="entry name" value="AMP-binding"/>
    <property type="match status" value="1"/>
</dbReference>
<dbReference type="EMBL" id="MPGH01000256">
    <property type="protein sequence ID" value="OLN81296.1"/>
    <property type="molecule type" value="Genomic_DNA"/>
</dbReference>
<reference evidence="7 8" key="1">
    <citation type="submission" date="2016-11" db="EMBL/GenBank/DDBJ databases">
        <title>Draft Genome Assembly of Colletotrichum chlorophyti a pathogen of herbaceous plants.</title>
        <authorList>
            <person name="Gan P."/>
            <person name="Narusaka M."/>
            <person name="Tsushima A."/>
            <person name="Narusaka Y."/>
            <person name="Takano Y."/>
            <person name="Shirasu K."/>
        </authorList>
    </citation>
    <scope>NUCLEOTIDE SEQUENCE [LARGE SCALE GENOMIC DNA]</scope>
    <source>
        <strain evidence="7 8">NTL11</strain>
    </source>
</reference>
<dbReference type="Gene3D" id="3.40.50.720">
    <property type="entry name" value="NAD(P)-binding Rossmann-like Domain"/>
    <property type="match status" value="1"/>
</dbReference>
<dbReference type="InterPro" id="IPR042099">
    <property type="entry name" value="ANL_N_sf"/>
</dbReference>
<dbReference type="Proteomes" id="UP000186583">
    <property type="component" value="Unassembled WGS sequence"/>
</dbReference>
<proteinExistence type="predicted"/>
<organism evidence="7 8">
    <name type="scientific">Colletotrichum chlorophyti</name>
    <dbReference type="NCBI Taxonomy" id="708187"/>
    <lineage>
        <taxon>Eukaryota</taxon>
        <taxon>Fungi</taxon>
        <taxon>Dikarya</taxon>
        <taxon>Ascomycota</taxon>
        <taxon>Pezizomycotina</taxon>
        <taxon>Sordariomycetes</taxon>
        <taxon>Hypocreomycetidae</taxon>
        <taxon>Glomerellales</taxon>
        <taxon>Glomerellaceae</taxon>
        <taxon>Colletotrichum</taxon>
    </lineage>
</organism>